<feature type="domain" description="DNA2/NAM7 helicase helicase" evidence="13">
    <location>
        <begin position="468"/>
        <end position="536"/>
    </location>
</feature>
<evidence type="ECO:0000259" key="15">
    <source>
        <dbReference type="Pfam" id="PF21633"/>
    </source>
</evidence>
<dbReference type="InterPro" id="IPR047187">
    <property type="entry name" value="SF1_C_Upf1"/>
</dbReference>
<dbReference type="Pfam" id="PF21635">
    <property type="entry name" value="Mov-10_helical"/>
    <property type="match status" value="1"/>
</dbReference>
<evidence type="ECO:0000256" key="11">
    <source>
        <dbReference type="ARBA" id="ARBA00047984"/>
    </source>
</evidence>
<protein>
    <recommendedName>
        <fullName evidence="3">RNA helicase</fullName>
        <ecNumber evidence="3">3.6.4.13</ecNumber>
    </recommendedName>
</protein>
<dbReference type="InterPro" id="IPR041677">
    <property type="entry name" value="DNA2/NAM7_AAA_11"/>
</dbReference>
<keyword evidence="6" id="KW-0378">Hydrolase</keyword>
<evidence type="ECO:0000256" key="9">
    <source>
        <dbReference type="ARBA" id="ARBA00022884"/>
    </source>
</evidence>
<reference evidence="18" key="1">
    <citation type="submission" date="2025-08" db="UniProtKB">
        <authorList>
            <consortium name="Ensembl"/>
        </authorList>
    </citation>
    <scope>IDENTIFICATION</scope>
</reference>
<dbReference type="InterPro" id="IPR026122">
    <property type="entry name" value="MOV-10/SDE3_DEXXQ/H-box"/>
</dbReference>
<comment type="function">
    <text evidence="12">Probable RNA helicase. Required for RNA-mediated gene silencing by the RNA-induced silencing complex (RISC). Required for both miRNA-mediated translational repression and miRNA-mediated cleavage of complementary mRNAs by RISC.</text>
</comment>
<comment type="subcellular location">
    <subcellularLocation>
        <location evidence="1">Cytoplasm</location>
        <location evidence="1">P-body</location>
    </subcellularLocation>
</comment>
<dbReference type="InterPro" id="IPR049079">
    <property type="entry name" value="Mov-10_helical"/>
</dbReference>
<keyword evidence="5" id="KW-0547">Nucleotide-binding</keyword>
<evidence type="ECO:0000256" key="2">
    <source>
        <dbReference type="ARBA" id="ARBA00005601"/>
    </source>
</evidence>
<feature type="domain" description="Helicase MOV-10-like beta-barrel" evidence="16">
    <location>
        <begin position="219"/>
        <end position="306"/>
    </location>
</feature>
<evidence type="ECO:0000259" key="14">
    <source>
        <dbReference type="Pfam" id="PF13087"/>
    </source>
</evidence>
<evidence type="ECO:0000256" key="3">
    <source>
        <dbReference type="ARBA" id="ARBA00012552"/>
    </source>
</evidence>
<feature type="domain" description="DNA2/NAM7 helicase-like C-terminal" evidence="14">
    <location>
        <begin position="546"/>
        <end position="765"/>
    </location>
</feature>
<dbReference type="AlphaFoldDB" id="A0A8C2A8T2"/>
<feature type="domain" description="Helicase MOV-10 Ig-like" evidence="15">
    <location>
        <begin position="12"/>
        <end position="136"/>
    </location>
</feature>
<comment type="similarity">
    <text evidence="2">Belongs to the DNA2/NAM7 helicase family. SDE3 subfamily.</text>
</comment>
<dbReference type="FunFam" id="3.40.50.300:FF:000608">
    <property type="entry name" value="Mov10 RISC complex RNA helicase"/>
    <property type="match status" value="1"/>
</dbReference>
<evidence type="ECO:0000313" key="18">
    <source>
        <dbReference type="Ensembl" id="ENSCCRP00015101842.1"/>
    </source>
</evidence>
<dbReference type="CDD" id="cd18808">
    <property type="entry name" value="SF1_C_Upf1"/>
    <property type="match status" value="1"/>
</dbReference>
<dbReference type="Pfam" id="PF21633">
    <property type="entry name" value="MOV-10_Ig-like"/>
    <property type="match status" value="1"/>
</dbReference>
<evidence type="ECO:0000313" key="19">
    <source>
        <dbReference type="Proteomes" id="UP000694700"/>
    </source>
</evidence>
<dbReference type="GO" id="GO:0032574">
    <property type="term" value="F:5'-3' RNA helicase activity"/>
    <property type="evidence" value="ECO:0007669"/>
    <property type="project" value="InterPro"/>
</dbReference>
<keyword evidence="7" id="KW-0347">Helicase</keyword>
<keyword evidence="9" id="KW-0694">RNA-binding</keyword>
<evidence type="ECO:0000256" key="12">
    <source>
        <dbReference type="ARBA" id="ARBA00056357"/>
    </source>
</evidence>
<sequence>MRSSVAALCLPRSVFIADKSGVRVSSELQTEDGMIQLFVEKEEIRELKLFVENTGQEAVYFTYYTALHWLQYFILEDSRRVTRNNPLRLEPCEKYEVTLRFKAEQIGVYPATLAFEFKENTQPSTQPFHIVRFIQAEYRSELAAQLGPEAPFRPKRLETYEPARCNIDEGEAIVTVPLVCLGVFRSLLESDLGFHNYMKRFDLLLYLEEDQMRLDIKRYNKDDVSMVKDCENKRLLVLELPGVSENRPSVLRGDHLLLTKSEEVQLSTVTKYKGYVHRVELDQVKLGFSRRLLDGFIDNMKFRVEFTVNRLPLRLQHRAVHMAVQHELRDVLFPVGSRSLNPESLFDQKLEKNPEQKNAVCNIVAGTSKPAPYLVFGPPGTGKTVTIVEAIKQVKLNIPGACILACAPSNSAADQLCEKLITSEHVDARKIYRVYASSRNPKEIPKKNSNVEGNTIIFPCKEDLMCYKILVSTLVTAGRLVSGGFPIGHFSHIFVDEAGHAVEPEAIISVAGLLNAKTGQLVLAGDPKQLGPILRSPFAIKYGLGLSLLERLMTQNELYQKGTTGYDNRYVTKLLQNYRSHPSILKIPNEMFYDGELVACADEMISHQYCMWEHLPKRGFPVIFHGVIGKDERESNSPSFFNTSEIDIIIDYLKKLLTPAKKGIAKISPKEIGIIAPYRKQVEKIRKAIKIHRELKSFLGIEEMKVGSVEEFQGQERKVIIVSTVRSDKKHIILDETFNIGFLKNEKRFNVAVTRAKSLLIMVGNPIILQTDTTWGRFINYCIEEKGYTGYDISNLEETDAVVERLLALNIREEIIGKTWL</sequence>
<dbReference type="InterPro" id="IPR049077">
    <property type="entry name" value="MOV-10_Ig-like"/>
</dbReference>
<organism evidence="18 19">
    <name type="scientific">Cyprinus carpio</name>
    <name type="common">Common carp</name>
    <dbReference type="NCBI Taxonomy" id="7962"/>
    <lineage>
        <taxon>Eukaryota</taxon>
        <taxon>Metazoa</taxon>
        <taxon>Chordata</taxon>
        <taxon>Craniata</taxon>
        <taxon>Vertebrata</taxon>
        <taxon>Euteleostomi</taxon>
        <taxon>Actinopterygii</taxon>
        <taxon>Neopterygii</taxon>
        <taxon>Teleostei</taxon>
        <taxon>Ostariophysi</taxon>
        <taxon>Cypriniformes</taxon>
        <taxon>Cyprinidae</taxon>
        <taxon>Cyprininae</taxon>
        <taxon>Cyprinus</taxon>
    </lineage>
</organism>
<dbReference type="Gene3D" id="3.40.50.300">
    <property type="entry name" value="P-loop containing nucleotide triphosphate hydrolases"/>
    <property type="match status" value="2"/>
</dbReference>
<evidence type="ECO:0000256" key="8">
    <source>
        <dbReference type="ARBA" id="ARBA00022840"/>
    </source>
</evidence>
<dbReference type="InterPro" id="IPR041679">
    <property type="entry name" value="DNA2/NAM7-like_C"/>
</dbReference>
<dbReference type="GO" id="GO:0005524">
    <property type="term" value="F:ATP binding"/>
    <property type="evidence" value="ECO:0007669"/>
    <property type="project" value="UniProtKB-KW"/>
</dbReference>
<feature type="domain" description="DNA2/NAM7 helicase helicase" evidence="13">
    <location>
        <begin position="353"/>
        <end position="450"/>
    </location>
</feature>
<dbReference type="Proteomes" id="UP000694700">
    <property type="component" value="Unplaced"/>
</dbReference>
<keyword evidence="8" id="KW-0067">ATP-binding</keyword>
<accession>A0A8C2A8T2</accession>
<dbReference type="GO" id="GO:0016787">
    <property type="term" value="F:hydrolase activity"/>
    <property type="evidence" value="ECO:0007669"/>
    <property type="project" value="UniProtKB-KW"/>
</dbReference>
<evidence type="ECO:0000256" key="5">
    <source>
        <dbReference type="ARBA" id="ARBA00022741"/>
    </source>
</evidence>
<dbReference type="FunFam" id="3.40.50.300:FF:001941">
    <property type="entry name" value="Mov10 RISC complex RNA helicase"/>
    <property type="match status" value="1"/>
</dbReference>
<dbReference type="InterPro" id="IPR027417">
    <property type="entry name" value="P-loop_NTPase"/>
</dbReference>
<evidence type="ECO:0000259" key="17">
    <source>
        <dbReference type="Pfam" id="PF21635"/>
    </source>
</evidence>
<dbReference type="Pfam" id="PF21634">
    <property type="entry name" value="MOV-10_beta-barrel"/>
    <property type="match status" value="1"/>
</dbReference>
<keyword evidence="10" id="KW-0943">RNA-mediated gene silencing</keyword>
<evidence type="ECO:0000256" key="1">
    <source>
        <dbReference type="ARBA" id="ARBA00004201"/>
    </source>
</evidence>
<dbReference type="PANTHER" id="PTHR45418:SF1">
    <property type="entry name" value="CANCER_TESTIS ANTIGEN 55"/>
    <property type="match status" value="1"/>
</dbReference>
<dbReference type="Pfam" id="PF13086">
    <property type="entry name" value="AAA_11"/>
    <property type="match status" value="2"/>
</dbReference>
<dbReference type="InterPro" id="IPR049080">
    <property type="entry name" value="MOV-10-like_beta-barrel"/>
</dbReference>
<dbReference type="GO" id="GO:0031047">
    <property type="term" value="P:regulatory ncRNA-mediated gene silencing"/>
    <property type="evidence" value="ECO:0007669"/>
    <property type="project" value="UniProtKB-KW"/>
</dbReference>
<dbReference type="SUPFAM" id="SSF52540">
    <property type="entry name" value="P-loop containing nucleoside triphosphate hydrolases"/>
    <property type="match status" value="1"/>
</dbReference>
<comment type="catalytic activity">
    <reaction evidence="11">
        <text>ATP + H2O = ADP + phosphate + H(+)</text>
        <dbReference type="Rhea" id="RHEA:13065"/>
        <dbReference type="ChEBI" id="CHEBI:15377"/>
        <dbReference type="ChEBI" id="CHEBI:15378"/>
        <dbReference type="ChEBI" id="CHEBI:30616"/>
        <dbReference type="ChEBI" id="CHEBI:43474"/>
        <dbReference type="ChEBI" id="CHEBI:456216"/>
        <dbReference type="EC" id="3.6.4.13"/>
    </reaction>
</comment>
<evidence type="ECO:0000259" key="13">
    <source>
        <dbReference type="Pfam" id="PF13086"/>
    </source>
</evidence>
<feature type="domain" description="Helicase MOV-10 helical" evidence="17">
    <location>
        <begin position="184"/>
        <end position="218"/>
    </location>
</feature>
<dbReference type="GO" id="GO:0003723">
    <property type="term" value="F:RNA binding"/>
    <property type="evidence" value="ECO:0007669"/>
    <property type="project" value="UniProtKB-KW"/>
</dbReference>
<evidence type="ECO:0000256" key="6">
    <source>
        <dbReference type="ARBA" id="ARBA00022801"/>
    </source>
</evidence>
<proteinExistence type="inferred from homology"/>
<name>A0A8C2A8T2_CYPCA</name>
<dbReference type="GO" id="GO:0000932">
    <property type="term" value="C:P-body"/>
    <property type="evidence" value="ECO:0007669"/>
    <property type="project" value="UniProtKB-SubCell"/>
</dbReference>
<dbReference type="Pfam" id="PF13087">
    <property type="entry name" value="AAA_12"/>
    <property type="match status" value="1"/>
</dbReference>
<dbReference type="Ensembl" id="ENSCCRT00015105140.1">
    <property type="protein sequence ID" value="ENSCCRP00015101842.1"/>
    <property type="gene ID" value="ENSCCRG00015040616.1"/>
</dbReference>
<evidence type="ECO:0000256" key="4">
    <source>
        <dbReference type="ARBA" id="ARBA00022490"/>
    </source>
</evidence>
<evidence type="ECO:0000259" key="16">
    <source>
        <dbReference type="Pfam" id="PF21634"/>
    </source>
</evidence>
<evidence type="ECO:0000256" key="10">
    <source>
        <dbReference type="ARBA" id="ARBA00023158"/>
    </source>
</evidence>
<dbReference type="CDD" id="cd18038">
    <property type="entry name" value="DEXXQc_Helz-like"/>
    <property type="match status" value="1"/>
</dbReference>
<keyword evidence="4" id="KW-0963">Cytoplasm</keyword>
<evidence type="ECO:0000256" key="7">
    <source>
        <dbReference type="ARBA" id="ARBA00022806"/>
    </source>
</evidence>
<dbReference type="EC" id="3.6.4.13" evidence="3"/>
<dbReference type="PANTHER" id="PTHR45418">
    <property type="entry name" value="CANCER/TESTIS ANTIGEN 55"/>
    <property type="match status" value="1"/>
</dbReference>